<dbReference type="GeneID" id="25268121"/>
<keyword evidence="2" id="KW-0812">Transmembrane</keyword>
<evidence type="ECO:0008006" key="6">
    <source>
        <dbReference type="Google" id="ProtNLM"/>
    </source>
</evidence>
<dbReference type="RefSeq" id="XP_013252149.1">
    <property type="nucleotide sequence ID" value="XM_013396695.1"/>
</dbReference>
<dbReference type="Proteomes" id="UP000018050">
    <property type="component" value="Unassembled WGS sequence"/>
</dbReference>
<evidence type="ECO:0000313" key="5">
    <source>
        <dbReference type="Proteomes" id="UP000018050"/>
    </source>
</evidence>
<keyword evidence="2" id="KW-1133">Transmembrane helix</keyword>
<protein>
    <recommendedName>
        <fullName evidence="6">Transmembrane protein</fullName>
    </recommendedName>
</protein>
<evidence type="ECO:0000256" key="2">
    <source>
        <dbReference type="SAM" id="Phobius"/>
    </source>
</evidence>
<evidence type="ECO:0000313" key="4">
    <source>
        <dbReference type="EMBL" id="CDI77480.1"/>
    </source>
</evidence>
<keyword evidence="2" id="KW-0472">Membrane</keyword>
<organism evidence="4 5">
    <name type="scientific">Eimeria acervulina</name>
    <name type="common">Coccidian parasite</name>
    <dbReference type="NCBI Taxonomy" id="5801"/>
    <lineage>
        <taxon>Eukaryota</taxon>
        <taxon>Sar</taxon>
        <taxon>Alveolata</taxon>
        <taxon>Apicomplexa</taxon>
        <taxon>Conoidasida</taxon>
        <taxon>Coccidia</taxon>
        <taxon>Eucoccidiorida</taxon>
        <taxon>Eimeriorina</taxon>
        <taxon>Eimeriidae</taxon>
        <taxon>Eimeria</taxon>
    </lineage>
</organism>
<dbReference type="GO" id="GO:0016020">
    <property type="term" value="C:membrane"/>
    <property type="evidence" value="ECO:0007669"/>
    <property type="project" value="TreeGrafter"/>
</dbReference>
<reference evidence="4" key="1">
    <citation type="submission" date="2013-10" db="EMBL/GenBank/DDBJ databases">
        <title>Genomic analysis of the causative agents of coccidiosis in chickens.</title>
        <authorList>
            <person name="Reid A.J."/>
            <person name="Blake D."/>
            <person name="Billington K."/>
            <person name="Browne H."/>
            <person name="Dunn M."/>
            <person name="Hung S."/>
            <person name="Kawahara F."/>
            <person name="Miranda-Saavedra D."/>
            <person name="Mourier T."/>
            <person name="Nagra H."/>
            <person name="Otto T.D."/>
            <person name="Rawlings N."/>
            <person name="Sanchez A."/>
            <person name="Sanders M."/>
            <person name="Subramaniam C."/>
            <person name="Tay Y."/>
            <person name="Dear P."/>
            <person name="Doerig C."/>
            <person name="Gruber A."/>
            <person name="Parkinson J."/>
            <person name="Shirley M."/>
            <person name="Wan K.L."/>
            <person name="Berriman M."/>
            <person name="Tomley F."/>
            <person name="Pain A."/>
        </authorList>
    </citation>
    <scope>NUCLEOTIDE SEQUENCE</scope>
    <source>
        <strain evidence="4">Houghton</strain>
    </source>
</reference>
<keyword evidence="5" id="KW-1185">Reference proteome</keyword>
<gene>
    <name evidence="4" type="ORF">EAH_00000510</name>
</gene>
<dbReference type="VEuPathDB" id="ToxoDB:EAH_00000510"/>
<keyword evidence="3" id="KW-0732">Signal</keyword>
<dbReference type="AlphaFoldDB" id="U6GBG3"/>
<sequence>MPSRDSRPLLWRGAVQCAFFFFLTLVVFQATEPSATVLGYIDTPKSHQLPDAHLLQGRLADGSLRLPTTVAAQFQSQQSAPPSGTLQGRIGSASAAGTNPTVLQSAEQEKQTSTEDVETVCFSRNLYGILDPKTGVFIDQGRTAEEVLAEMKAKSSGAEREAAMDAFASMVEDGEFNSSLIAKLFPTSALVFLVIAALIFLLLLFFMGPLICCRCCRLCCCCVRRRAHSKTGRIPCYLMFGLTLAAFAVAMAIAAYRVDRKALDEATAVVCAGGRSVDAVLYGTRTEMEGTVEGRGVSFAGIKNLLAGSRKLADAADGSNPNNFVDQVKEEILEAVNLDREKNYFKNAKAATSGNLKVAHDITDKASHTNIFVIENSVSLTQALDLIERQLGAINITQPMLDIFRDISLPPIDLSGFDAADEVMDMLSNTVDHVGSASLSAEQVVDTLDFALFFVSAISGALAIMTVLFLIWQLLRPNKCARRTLGVLAILMAILSVIVCITVAVVSLLHKIAIPVCDYAAVRFMDVNSDHPLAKMYGKDSAVFQAFSVCFSETGSGDFLEAEDGTSRIDGALEAIDDATKSICDQIPSPPSVDFLDMQDFDNDARLQSWAVVLKDPLSFQTFPKVQYSGIQQVDSHVPVRQRTMTVYGMKTVKELVQPWKVVISDVASPGDLMVTSKAPSQESLDQWFQQCLQNIALMVSKATCYRSDSGSEGRPCSVTELMGGSGGSPVPQNALDRSVSDVVDAVKQLKAKVEGSRDVACNLAQNKISYIKDQVLKLKEGSNCKFARDRVIRLTSHLCYGAIDGLGTGFSLYFLLAIAMLLFSLLLLILIIEDRDNDRYRDTQYTAAAGDAAEPADGAPDAVVVASPEEGKGVENSSSLPSPDGNGGIQGKAPEIPQEDASVDGVDIKPSSHSDGGLRVAASHGIAPRMASIP</sequence>
<feature type="region of interest" description="Disordered" evidence="1">
    <location>
        <begin position="73"/>
        <end position="92"/>
    </location>
</feature>
<evidence type="ECO:0000256" key="1">
    <source>
        <dbReference type="SAM" id="MobiDB-lite"/>
    </source>
</evidence>
<reference evidence="4" key="2">
    <citation type="submission" date="2013-10" db="EMBL/GenBank/DDBJ databases">
        <authorList>
            <person name="Aslett M."/>
        </authorList>
    </citation>
    <scope>NUCLEOTIDE SEQUENCE</scope>
    <source>
        <strain evidence="4">Houghton</strain>
    </source>
</reference>
<feature type="region of interest" description="Disordered" evidence="1">
    <location>
        <begin position="870"/>
        <end position="935"/>
    </location>
</feature>
<dbReference type="PANTHER" id="PTHR31414">
    <property type="entry name" value="TRANSMEMBRANE PROTEIN DDB_G0292058"/>
    <property type="match status" value="1"/>
</dbReference>
<feature type="transmembrane region" description="Helical" evidence="2">
    <location>
        <begin position="189"/>
        <end position="213"/>
    </location>
</feature>
<dbReference type="OMA" id="IISISMW"/>
<feature type="chain" id="PRO_5004669752" description="Transmembrane protein" evidence="3">
    <location>
        <begin position="30"/>
        <end position="935"/>
    </location>
</feature>
<feature type="transmembrane region" description="Helical" evidence="2">
    <location>
        <begin position="450"/>
        <end position="472"/>
    </location>
</feature>
<feature type="compositionally biased region" description="Low complexity" evidence="1">
    <location>
        <begin position="73"/>
        <end position="83"/>
    </location>
</feature>
<feature type="transmembrane region" description="Helical" evidence="2">
    <location>
        <begin position="234"/>
        <end position="256"/>
    </location>
</feature>
<dbReference type="OrthoDB" id="347359at2759"/>
<dbReference type="EMBL" id="HG670679">
    <property type="protein sequence ID" value="CDI77480.1"/>
    <property type="molecule type" value="Genomic_DNA"/>
</dbReference>
<proteinExistence type="predicted"/>
<dbReference type="InterPro" id="IPR040283">
    <property type="entry name" value="DDB_G0292058-like"/>
</dbReference>
<feature type="transmembrane region" description="Helical" evidence="2">
    <location>
        <begin position="484"/>
        <end position="509"/>
    </location>
</feature>
<dbReference type="PANTHER" id="PTHR31414:SF18">
    <property type="entry name" value="TRANSMEMBRANE PROTEIN-RELATED"/>
    <property type="match status" value="1"/>
</dbReference>
<name>U6GBG3_EIMAC</name>
<evidence type="ECO:0000256" key="3">
    <source>
        <dbReference type="SAM" id="SignalP"/>
    </source>
</evidence>
<feature type="transmembrane region" description="Helical" evidence="2">
    <location>
        <begin position="811"/>
        <end position="833"/>
    </location>
</feature>
<feature type="signal peptide" evidence="3">
    <location>
        <begin position="1"/>
        <end position="29"/>
    </location>
</feature>
<accession>U6GBG3</accession>